<dbReference type="Pfam" id="PF12833">
    <property type="entry name" value="HTH_18"/>
    <property type="match status" value="1"/>
</dbReference>
<dbReference type="Pfam" id="PF12625">
    <property type="entry name" value="Arabinose_bd"/>
    <property type="match status" value="1"/>
</dbReference>
<dbReference type="InterPro" id="IPR018060">
    <property type="entry name" value="HTH_AraC"/>
</dbReference>
<keyword evidence="1" id="KW-0805">Transcription regulation</keyword>
<sequence>MVNLSELTHVIDLLERYAARSVIDRALLAAGLDRAMLGGTAGFIPYAAEAVVLEFVARAIGDRHLGARVGRDFDYSTYGAYSSYVLGAPDLATALDRGRRALSLTHPGSEIGLRETDNHLVVGRNSEGLSVIGHQHLDEGALFVIGHVVRHFLGADWRPDWAEIPNASPGEVAELSAFVGTAVRVDAMMPAVAVRRCDLAAINPGPPQPEKTISLEEMESLMGVSPVQTMQESVAQMLTIAGSTGLGSQEAVARLLAIGARSLQRALKAEGTSFRQVRLRFVEERARSLLFGTDMSIEEVGKALGYTEPRSFRRAFNEWTGLSPSAFRAGERAG</sequence>
<dbReference type="PANTHER" id="PTHR47894">
    <property type="entry name" value="HTH-TYPE TRANSCRIPTIONAL REGULATOR GADX"/>
    <property type="match status" value="1"/>
</dbReference>
<keyword evidence="2" id="KW-0238">DNA-binding</keyword>
<dbReference type="PANTHER" id="PTHR47894:SF1">
    <property type="entry name" value="HTH-TYPE TRANSCRIPTIONAL REGULATOR VQSM"/>
    <property type="match status" value="1"/>
</dbReference>
<dbReference type="Proteomes" id="UP000199382">
    <property type="component" value="Unassembled WGS sequence"/>
</dbReference>
<evidence type="ECO:0000313" key="5">
    <source>
        <dbReference type="EMBL" id="SDJ38215.1"/>
    </source>
</evidence>
<dbReference type="AlphaFoldDB" id="A0A1G8TBB6"/>
<evidence type="ECO:0000256" key="3">
    <source>
        <dbReference type="ARBA" id="ARBA00023163"/>
    </source>
</evidence>
<dbReference type="Gene3D" id="1.10.10.60">
    <property type="entry name" value="Homeodomain-like"/>
    <property type="match status" value="1"/>
</dbReference>
<keyword evidence="3" id="KW-0804">Transcription</keyword>
<proteinExistence type="predicted"/>
<dbReference type="EMBL" id="FNEK01000016">
    <property type="protein sequence ID" value="SDJ38215.1"/>
    <property type="molecule type" value="Genomic_DNA"/>
</dbReference>
<dbReference type="GO" id="GO:0005829">
    <property type="term" value="C:cytosol"/>
    <property type="evidence" value="ECO:0007669"/>
    <property type="project" value="TreeGrafter"/>
</dbReference>
<dbReference type="GO" id="GO:0000976">
    <property type="term" value="F:transcription cis-regulatory region binding"/>
    <property type="evidence" value="ECO:0007669"/>
    <property type="project" value="TreeGrafter"/>
</dbReference>
<protein>
    <submittedName>
        <fullName evidence="5">Helix-turn-helix domain-containing protein</fullName>
    </submittedName>
</protein>
<dbReference type="OrthoDB" id="9805730at2"/>
<reference evidence="5 6" key="1">
    <citation type="submission" date="2016-10" db="EMBL/GenBank/DDBJ databases">
        <authorList>
            <person name="de Groot N.N."/>
        </authorList>
    </citation>
    <scope>NUCLEOTIDE SEQUENCE [LARGE SCALE GENOMIC DNA]</scope>
    <source>
        <strain evidence="5 6">DSM 25294</strain>
    </source>
</reference>
<dbReference type="InterPro" id="IPR009057">
    <property type="entry name" value="Homeodomain-like_sf"/>
</dbReference>
<dbReference type="PROSITE" id="PS01124">
    <property type="entry name" value="HTH_ARAC_FAMILY_2"/>
    <property type="match status" value="1"/>
</dbReference>
<feature type="domain" description="HTH araC/xylS-type" evidence="4">
    <location>
        <begin position="232"/>
        <end position="330"/>
    </location>
</feature>
<evidence type="ECO:0000313" key="6">
    <source>
        <dbReference type="Proteomes" id="UP000199382"/>
    </source>
</evidence>
<organism evidence="5 6">
    <name type="scientific">Aliiruegeria lutimaris</name>
    <dbReference type="NCBI Taxonomy" id="571298"/>
    <lineage>
        <taxon>Bacteria</taxon>
        <taxon>Pseudomonadati</taxon>
        <taxon>Pseudomonadota</taxon>
        <taxon>Alphaproteobacteria</taxon>
        <taxon>Rhodobacterales</taxon>
        <taxon>Roseobacteraceae</taxon>
        <taxon>Aliiruegeria</taxon>
    </lineage>
</organism>
<evidence type="ECO:0000256" key="2">
    <source>
        <dbReference type="ARBA" id="ARBA00023125"/>
    </source>
</evidence>
<gene>
    <name evidence="5" type="ORF">SAMN04488026_101680</name>
</gene>
<dbReference type="STRING" id="571298.SAMN04488026_101680"/>
<dbReference type="InterPro" id="IPR032687">
    <property type="entry name" value="AraC-type_N"/>
</dbReference>
<dbReference type="SMART" id="SM00342">
    <property type="entry name" value="HTH_ARAC"/>
    <property type="match status" value="1"/>
</dbReference>
<dbReference type="GO" id="GO:0003700">
    <property type="term" value="F:DNA-binding transcription factor activity"/>
    <property type="evidence" value="ECO:0007669"/>
    <property type="project" value="InterPro"/>
</dbReference>
<name>A0A1G8TBB6_9RHOB</name>
<keyword evidence="6" id="KW-1185">Reference proteome</keyword>
<evidence type="ECO:0000256" key="1">
    <source>
        <dbReference type="ARBA" id="ARBA00023015"/>
    </source>
</evidence>
<accession>A0A1G8TBB6</accession>
<dbReference type="SUPFAM" id="SSF46689">
    <property type="entry name" value="Homeodomain-like"/>
    <property type="match status" value="1"/>
</dbReference>
<dbReference type="RefSeq" id="WP_093154653.1">
    <property type="nucleotide sequence ID" value="NZ_FNEK01000016.1"/>
</dbReference>
<evidence type="ECO:0000259" key="4">
    <source>
        <dbReference type="PROSITE" id="PS01124"/>
    </source>
</evidence>